<dbReference type="InterPro" id="IPR028978">
    <property type="entry name" value="Chorismate_lyase_/UTRA_dom_sf"/>
</dbReference>
<organism evidence="1 2">
    <name type="scientific">Calycomorphotria hydatis</name>
    <dbReference type="NCBI Taxonomy" id="2528027"/>
    <lineage>
        <taxon>Bacteria</taxon>
        <taxon>Pseudomonadati</taxon>
        <taxon>Planctomycetota</taxon>
        <taxon>Planctomycetia</taxon>
        <taxon>Planctomycetales</taxon>
        <taxon>Planctomycetaceae</taxon>
        <taxon>Calycomorphotria</taxon>
    </lineage>
</organism>
<dbReference type="KEGG" id="chya:V22_23070"/>
<reference evidence="1 2" key="1">
    <citation type="submission" date="2019-02" db="EMBL/GenBank/DDBJ databases">
        <title>Deep-cultivation of Planctomycetes and their phenomic and genomic characterization uncovers novel biology.</title>
        <authorList>
            <person name="Wiegand S."/>
            <person name="Jogler M."/>
            <person name="Boedeker C."/>
            <person name="Pinto D."/>
            <person name="Vollmers J."/>
            <person name="Rivas-Marin E."/>
            <person name="Kohn T."/>
            <person name="Peeters S.H."/>
            <person name="Heuer A."/>
            <person name="Rast P."/>
            <person name="Oberbeckmann S."/>
            <person name="Bunk B."/>
            <person name="Jeske O."/>
            <person name="Meyerdierks A."/>
            <person name="Storesund J.E."/>
            <person name="Kallscheuer N."/>
            <person name="Luecker S."/>
            <person name="Lage O.M."/>
            <person name="Pohl T."/>
            <person name="Merkel B.J."/>
            <person name="Hornburger P."/>
            <person name="Mueller R.-W."/>
            <person name="Bruemmer F."/>
            <person name="Labrenz M."/>
            <person name="Spormann A.M."/>
            <person name="Op den Camp H."/>
            <person name="Overmann J."/>
            <person name="Amann R."/>
            <person name="Jetten M.S.M."/>
            <person name="Mascher T."/>
            <person name="Medema M.H."/>
            <person name="Devos D.P."/>
            <person name="Kaster A.-K."/>
            <person name="Ovreas L."/>
            <person name="Rohde M."/>
            <person name="Galperin M.Y."/>
            <person name="Jogler C."/>
        </authorList>
    </citation>
    <scope>NUCLEOTIDE SEQUENCE [LARGE SCALE GENOMIC DNA]</scope>
    <source>
        <strain evidence="1 2">V22</strain>
    </source>
</reference>
<proteinExistence type="predicted"/>
<evidence type="ECO:0000313" key="2">
    <source>
        <dbReference type="Proteomes" id="UP000319976"/>
    </source>
</evidence>
<name>A0A517T9L5_9PLAN</name>
<accession>A0A517T9L5</accession>
<dbReference type="Proteomes" id="UP000319976">
    <property type="component" value="Chromosome"/>
</dbReference>
<dbReference type="EMBL" id="CP036316">
    <property type="protein sequence ID" value="QDT65061.1"/>
    <property type="molecule type" value="Genomic_DNA"/>
</dbReference>
<sequence length="180" mass="19878">MNPLTELKELEAPFETGVPLLASVEHVPAALMPKEYQCLLSHNEHMTVAMEAKYATTVDVHVLDDHLEGDIYRRKITLTKHGTDDVVQFGLVKFDFSWVDNTIRDGILSKNIPLGRVLIRNNVLRHVDLGALLRVTAGPGLAEIMKIPVGTETYGRLATIFCDGKPAVDLLEISAPLPTK</sequence>
<dbReference type="Gene3D" id="3.40.1410.10">
    <property type="entry name" value="Chorismate lyase-like"/>
    <property type="match status" value="1"/>
</dbReference>
<dbReference type="OrthoDB" id="268218at2"/>
<dbReference type="AlphaFoldDB" id="A0A517T9L5"/>
<keyword evidence="2" id="KW-1185">Reference proteome</keyword>
<evidence type="ECO:0000313" key="1">
    <source>
        <dbReference type="EMBL" id="QDT65061.1"/>
    </source>
</evidence>
<protein>
    <submittedName>
        <fullName evidence="1">Uncharacterized protein</fullName>
    </submittedName>
</protein>
<dbReference type="RefSeq" id="WP_145262743.1">
    <property type="nucleotide sequence ID" value="NZ_CP036316.1"/>
</dbReference>
<dbReference type="SUPFAM" id="SSF64288">
    <property type="entry name" value="Chorismate lyase-like"/>
    <property type="match status" value="1"/>
</dbReference>
<gene>
    <name evidence="1" type="ORF">V22_23070</name>
</gene>